<sequence>MSIVNTQIVAVIIAEGAKLIGQYYRNRPITLRQPSPLKVVETRASGGAGEEPLELEVGSPAPAEKAAYGVSDAETIAYQDRELGKALLLMELHLQQKCKINGVPCDCCEKHPMAIEALAEEALGMTGDSQYSDITAWARRVTPMTTTAASTSGEYDELYPQLAQEARVFRKHLMGTEDIKALISPEERARITAETISSLKEMNDDKS</sequence>
<gene>
    <name evidence="1" type="ORF">MM171B00685_0009</name>
</gene>
<dbReference type="EMBL" id="MT143849">
    <property type="protein sequence ID" value="QJB03504.1"/>
    <property type="molecule type" value="Genomic_DNA"/>
</dbReference>
<protein>
    <submittedName>
        <fullName evidence="1">Uncharacterized protein</fullName>
    </submittedName>
</protein>
<proteinExistence type="predicted"/>
<accession>A0A6M3M896</accession>
<name>A0A6M3M896_9ZZZZ</name>
<organism evidence="1">
    <name type="scientific">viral metagenome</name>
    <dbReference type="NCBI Taxonomy" id="1070528"/>
    <lineage>
        <taxon>unclassified sequences</taxon>
        <taxon>metagenomes</taxon>
        <taxon>organismal metagenomes</taxon>
    </lineage>
</organism>
<evidence type="ECO:0000313" key="1">
    <source>
        <dbReference type="EMBL" id="QJB03504.1"/>
    </source>
</evidence>
<reference evidence="1" key="1">
    <citation type="submission" date="2020-03" db="EMBL/GenBank/DDBJ databases">
        <title>The deep terrestrial virosphere.</title>
        <authorList>
            <person name="Holmfeldt K."/>
            <person name="Nilsson E."/>
            <person name="Simone D."/>
            <person name="Lopez-Fernandez M."/>
            <person name="Wu X."/>
            <person name="de Brujin I."/>
            <person name="Lundin D."/>
            <person name="Andersson A."/>
            <person name="Bertilsson S."/>
            <person name="Dopson M."/>
        </authorList>
    </citation>
    <scope>NUCLEOTIDE SEQUENCE</scope>
    <source>
        <strain evidence="1">MM171B00685</strain>
    </source>
</reference>
<dbReference type="AlphaFoldDB" id="A0A6M3M896"/>